<dbReference type="Proteomes" id="UP000598174">
    <property type="component" value="Unassembled WGS sequence"/>
</dbReference>
<organism evidence="1 2">
    <name type="scientific">Paractinoplanes ferrugineus</name>
    <dbReference type="NCBI Taxonomy" id="113564"/>
    <lineage>
        <taxon>Bacteria</taxon>
        <taxon>Bacillati</taxon>
        <taxon>Actinomycetota</taxon>
        <taxon>Actinomycetes</taxon>
        <taxon>Micromonosporales</taxon>
        <taxon>Micromonosporaceae</taxon>
        <taxon>Paractinoplanes</taxon>
    </lineage>
</organism>
<accession>A0A919J167</accession>
<dbReference type="RefSeq" id="WP_203815327.1">
    <property type="nucleotide sequence ID" value="NZ_BAAABP010000014.1"/>
</dbReference>
<gene>
    <name evidence="1" type="ORF">Afe05nite_05310</name>
</gene>
<keyword evidence="2" id="KW-1185">Reference proteome</keyword>
<dbReference type="AlphaFoldDB" id="A0A919J167"/>
<reference evidence="1" key="1">
    <citation type="submission" date="2021-01" db="EMBL/GenBank/DDBJ databases">
        <title>Whole genome shotgun sequence of Actinoplanes ferrugineus NBRC 15555.</title>
        <authorList>
            <person name="Komaki H."/>
            <person name="Tamura T."/>
        </authorList>
    </citation>
    <scope>NUCLEOTIDE SEQUENCE</scope>
    <source>
        <strain evidence="1">NBRC 15555</strain>
    </source>
</reference>
<sequence length="231" mass="25803">MSVYEIARIMPSIGLLRQRAQSLAVLDAILCPNADSRRYFYSVQWRLDSQLFWMDSGTGDDLSVTFPAGAFVRGFAHESPMSPAENSDELWPGMLDGLPAEFESLLEEPSFMYKDVLSATFCMWRAATDGQWRHGSVDLPETDTSSSDVDGSEMMRVLCEEAPPLYVDFAETYYPMPVSREAVEQIWRTVPLTESLVRELNPSVGMAELIEEVGLAAYPVASQCFTLSGIR</sequence>
<name>A0A919J167_9ACTN</name>
<comment type="caution">
    <text evidence="1">The sequence shown here is derived from an EMBL/GenBank/DDBJ whole genome shotgun (WGS) entry which is preliminary data.</text>
</comment>
<dbReference type="EMBL" id="BOMM01000002">
    <property type="protein sequence ID" value="GIE08691.1"/>
    <property type="molecule type" value="Genomic_DNA"/>
</dbReference>
<proteinExistence type="predicted"/>
<evidence type="ECO:0000313" key="1">
    <source>
        <dbReference type="EMBL" id="GIE08691.1"/>
    </source>
</evidence>
<evidence type="ECO:0000313" key="2">
    <source>
        <dbReference type="Proteomes" id="UP000598174"/>
    </source>
</evidence>
<protein>
    <submittedName>
        <fullName evidence="1">Uncharacterized protein</fullName>
    </submittedName>
</protein>